<keyword evidence="2" id="KW-1185">Reference proteome</keyword>
<dbReference type="Proteomes" id="UP000021315">
    <property type="component" value="Unassembled WGS sequence"/>
</dbReference>
<dbReference type="EMBL" id="JDST02000022">
    <property type="protein sequence ID" value="KFB77574.1"/>
    <property type="molecule type" value="Genomic_DNA"/>
</dbReference>
<evidence type="ECO:0000313" key="2">
    <source>
        <dbReference type="Proteomes" id="UP000021315"/>
    </source>
</evidence>
<evidence type="ECO:0000313" key="1">
    <source>
        <dbReference type="EMBL" id="KFB77574.1"/>
    </source>
</evidence>
<dbReference type="AlphaFoldDB" id="A0A080MK05"/>
<name>A0A080MK05_9PROT</name>
<organism evidence="1 2">
    <name type="scientific">Candidatus Accumulibacter cognatus</name>
    <dbReference type="NCBI Taxonomy" id="2954383"/>
    <lineage>
        <taxon>Bacteria</taxon>
        <taxon>Pseudomonadati</taxon>
        <taxon>Pseudomonadota</taxon>
        <taxon>Betaproteobacteria</taxon>
        <taxon>Candidatus Accumulibacter</taxon>
    </lineage>
</organism>
<sequence length="65" mass="7436">MLFGVFRRGEKFDGCPEYAESCEPLSIAKLPPTSPCFFWSDGPATEFSHFPGRPRKVSRFAHEKR</sequence>
<dbReference type="STRING" id="1453999.AW06_001343"/>
<reference evidence="1" key="1">
    <citation type="submission" date="2014-02" db="EMBL/GenBank/DDBJ databases">
        <title>Expanding our view of genomic diversity in Candidatus Accumulibacter clades.</title>
        <authorList>
            <person name="Skennerton C.T."/>
            <person name="Barr J.J."/>
            <person name="Slater F.R."/>
            <person name="Bond P.L."/>
            <person name="Tyson G.W."/>
        </authorList>
    </citation>
    <scope>NUCLEOTIDE SEQUENCE [LARGE SCALE GENOMIC DNA]</scope>
</reference>
<gene>
    <name evidence="1" type="ORF">AW06_001343</name>
</gene>
<proteinExistence type="predicted"/>
<protein>
    <submittedName>
        <fullName evidence="1">Uncharacterized protein</fullName>
    </submittedName>
</protein>
<accession>A0A080MK05</accession>
<comment type="caution">
    <text evidence="1">The sequence shown here is derived from an EMBL/GenBank/DDBJ whole genome shotgun (WGS) entry which is preliminary data.</text>
</comment>